<reference evidence="3" key="1">
    <citation type="submission" date="2022-06" db="EMBL/GenBank/DDBJ databases">
        <title>New cyanobacteria of genus Symplocastrum in benthos of Lake Baikal.</title>
        <authorList>
            <person name="Sorokovikova E."/>
            <person name="Tikhonova I."/>
            <person name="Krasnopeev A."/>
            <person name="Evseev P."/>
            <person name="Gladkikh A."/>
            <person name="Belykh O."/>
        </authorList>
    </citation>
    <scope>NUCLEOTIDE SEQUENCE</scope>
    <source>
        <strain evidence="3">BBK-W-15</strain>
    </source>
</reference>
<name>A0AAE3GX09_9CYAN</name>
<evidence type="ECO:0000256" key="1">
    <source>
        <dbReference type="ARBA" id="ARBA00022549"/>
    </source>
</evidence>
<dbReference type="Proteomes" id="UP001204953">
    <property type="component" value="Unassembled WGS sequence"/>
</dbReference>
<dbReference type="SMART" id="SM00567">
    <property type="entry name" value="EZ_HEAT"/>
    <property type="match status" value="5"/>
</dbReference>
<dbReference type="Gene3D" id="1.25.10.10">
    <property type="entry name" value="Leucine-rich Repeat Variant"/>
    <property type="match status" value="1"/>
</dbReference>
<dbReference type="InterPro" id="IPR016024">
    <property type="entry name" value="ARM-type_fold"/>
</dbReference>
<dbReference type="AlphaFoldDB" id="A0AAE3GX09"/>
<dbReference type="PANTHER" id="PTHR12697:SF39">
    <property type="entry name" value="SLR1687 PROTEIN"/>
    <property type="match status" value="1"/>
</dbReference>
<dbReference type="PANTHER" id="PTHR12697">
    <property type="entry name" value="PBS LYASE HEAT-LIKE PROTEIN"/>
    <property type="match status" value="1"/>
</dbReference>
<organism evidence="3 4">
    <name type="scientific">Limnofasciculus baicalensis BBK-W-15</name>
    <dbReference type="NCBI Taxonomy" id="2699891"/>
    <lineage>
        <taxon>Bacteria</taxon>
        <taxon>Bacillati</taxon>
        <taxon>Cyanobacteriota</taxon>
        <taxon>Cyanophyceae</taxon>
        <taxon>Coleofasciculales</taxon>
        <taxon>Coleofasciculaceae</taxon>
        <taxon>Limnofasciculus</taxon>
        <taxon>Limnofasciculus baicalensis</taxon>
    </lineage>
</organism>
<protein>
    <submittedName>
        <fullName evidence="3">HEAT repeat domain-containing protein</fullName>
    </submittedName>
</protein>
<evidence type="ECO:0000313" key="4">
    <source>
        <dbReference type="Proteomes" id="UP001204953"/>
    </source>
</evidence>
<dbReference type="GO" id="GO:0016491">
    <property type="term" value="F:oxidoreductase activity"/>
    <property type="evidence" value="ECO:0007669"/>
    <property type="project" value="TreeGrafter"/>
</dbReference>
<dbReference type="EMBL" id="JAMZMM010000172">
    <property type="protein sequence ID" value="MCP2730147.1"/>
    <property type="molecule type" value="Genomic_DNA"/>
</dbReference>
<dbReference type="InterPro" id="IPR011989">
    <property type="entry name" value="ARM-like"/>
</dbReference>
<dbReference type="GO" id="GO:0030089">
    <property type="term" value="C:phycobilisome"/>
    <property type="evidence" value="ECO:0007669"/>
    <property type="project" value="UniProtKB-KW"/>
</dbReference>
<dbReference type="InterPro" id="IPR004155">
    <property type="entry name" value="PBS_lyase_HEAT"/>
</dbReference>
<keyword evidence="2" id="KW-0605">Phycobilisome</keyword>
<sequence>MTITRESVQELLKSEKFNDRITGINQLRQLDASVAFELIQPVLTDSNARVRYAAISQLDTIGDRDLPATLAILRDRLFNDSEPDVQAAAADVLGALKLTEAFEDLQQLYHQTPEWLVQFSIIATLGELGDLRAFPLLEEALTSPIELVQTAAISSFGELGDTRAIPILIPFATNSDWQIRYRVVQALARLGGAEVRATLEALANDTVEQVASEAKQSLAASCDNQ</sequence>
<accession>A0AAE3GX09</accession>
<keyword evidence="4" id="KW-1185">Reference proteome</keyword>
<dbReference type="Pfam" id="PF13646">
    <property type="entry name" value="HEAT_2"/>
    <property type="match status" value="1"/>
</dbReference>
<proteinExistence type="predicted"/>
<gene>
    <name evidence="3" type="ORF">NJ959_17075</name>
</gene>
<evidence type="ECO:0000256" key="2">
    <source>
        <dbReference type="ARBA" id="ARBA00022738"/>
    </source>
</evidence>
<dbReference type="RefSeq" id="WP_254012913.1">
    <property type="nucleotide sequence ID" value="NZ_JAMZMM010000172.1"/>
</dbReference>
<dbReference type="SUPFAM" id="SSF48371">
    <property type="entry name" value="ARM repeat"/>
    <property type="match status" value="1"/>
</dbReference>
<evidence type="ECO:0000313" key="3">
    <source>
        <dbReference type="EMBL" id="MCP2730147.1"/>
    </source>
</evidence>
<comment type="caution">
    <text evidence="3">The sequence shown here is derived from an EMBL/GenBank/DDBJ whole genome shotgun (WGS) entry which is preliminary data.</text>
</comment>
<keyword evidence="1" id="KW-0042">Antenna complex</keyword>
<dbReference type="NCBIfam" id="NF045915">
    <property type="entry name" value="PhycobilmeDegNblB"/>
    <property type="match status" value="1"/>
</dbReference>